<feature type="compositionally biased region" description="Low complexity" evidence="8">
    <location>
        <begin position="113"/>
        <end position="150"/>
    </location>
</feature>
<reference evidence="11" key="1">
    <citation type="submission" date="2020-12" db="UniProtKB">
        <authorList>
            <consortium name="WormBaseParasite"/>
        </authorList>
    </citation>
    <scope>IDENTIFICATION</scope>
    <source>
        <strain evidence="11">MHco3</strain>
    </source>
</reference>
<dbReference type="Proteomes" id="UP000025227">
    <property type="component" value="Unplaced"/>
</dbReference>
<dbReference type="SMART" id="SM00192">
    <property type="entry name" value="LDLa"/>
    <property type="match status" value="2"/>
</dbReference>
<feature type="disulfide bond" evidence="7">
    <location>
        <begin position="183"/>
        <end position="201"/>
    </location>
</feature>
<dbReference type="Gene3D" id="4.10.400.10">
    <property type="entry name" value="Low-density Lipoprotein Receptor"/>
    <property type="match status" value="2"/>
</dbReference>
<sequence length="251" mass="27505">MLQMLLQACLIERLLIIYMAALLRSSRATDFRVCSYGRPLCETRLKGPCGRCIRVKETYPRCHEHKWQKLCGLPGAIHCATTSNCVLKTWIMDGKDDCGDGSDEEPCKLIPCSTPEPSSTEQTTASSTDQPTSSSAELTTTTMMTSSAAPTTTAMRLRTTLPQLKLTRPTEIPMSCDRGQFRCISGECIDGQSVMDGKQDCYDSSDEDYCSRHAKDCPEDSPCSYDPDIGAFGCGCPTNVIRNSKGVCVYA</sequence>
<name>A0A7I5E9D7_HAECO</name>
<comment type="subcellular location">
    <subcellularLocation>
        <location evidence="1">Membrane</location>
        <topology evidence="1">Single-pass membrane protein</topology>
    </subcellularLocation>
</comment>
<dbReference type="PROSITE" id="PS50068">
    <property type="entry name" value="LDLRA_2"/>
    <property type="match status" value="2"/>
</dbReference>
<keyword evidence="10" id="KW-1185">Reference proteome</keyword>
<evidence type="ECO:0000256" key="6">
    <source>
        <dbReference type="ARBA" id="ARBA00023157"/>
    </source>
</evidence>
<evidence type="ECO:0000313" key="11">
    <source>
        <dbReference type="WBParaSite" id="HCON_00083680-00001"/>
    </source>
</evidence>
<dbReference type="Pfam" id="PF00057">
    <property type="entry name" value="Ldl_recept_a"/>
    <property type="match status" value="2"/>
</dbReference>
<evidence type="ECO:0000256" key="9">
    <source>
        <dbReference type="SAM" id="SignalP"/>
    </source>
</evidence>
<dbReference type="InterPro" id="IPR002172">
    <property type="entry name" value="LDrepeatLR_classA_rpt"/>
</dbReference>
<organism evidence="10 11">
    <name type="scientific">Haemonchus contortus</name>
    <name type="common">Barber pole worm</name>
    <dbReference type="NCBI Taxonomy" id="6289"/>
    <lineage>
        <taxon>Eukaryota</taxon>
        <taxon>Metazoa</taxon>
        <taxon>Ecdysozoa</taxon>
        <taxon>Nematoda</taxon>
        <taxon>Chromadorea</taxon>
        <taxon>Rhabditida</taxon>
        <taxon>Rhabditina</taxon>
        <taxon>Rhabditomorpha</taxon>
        <taxon>Strongyloidea</taxon>
        <taxon>Trichostrongylidae</taxon>
        <taxon>Haemonchus</taxon>
    </lineage>
</organism>
<evidence type="ECO:0000256" key="8">
    <source>
        <dbReference type="SAM" id="MobiDB-lite"/>
    </source>
</evidence>
<dbReference type="InterPro" id="IPR050685">
    <property type="entry name" value="LDLR"/>
</dbReference>
<protein>
    <submittedName>
        <fullName evidence="11">Low-density lipoprotein receptor domain class A</fullName>
    </submittedName>
</protein>
<keyword evidence="2" id="KW-0812">Transmembrane</keyword>
<evidence type="ECO:0000256" key="3">
    <source>
        <dbReference type="ARBA" id="ARBA00022737"/>
    </source>
</evidence>
<evidence type="ECO:0000256" key="7">
    <source>
        <dbReference type="PROSITE-ProRule" id="PRU00124"/>
    </source>
</evidence>
<evidence type="ECO:0000256" key="4">
    <source>
        <dbReference type="ARBA" id="ARBA00022989"/>
    </source>
</evidence>
<feature type="chain" id="PRO_5029493902" evidence="9">
    <location>
        <begin position="29"/>
        <end position="251"/>
    </location>
</feature>
<dbReference type="GO" id="GO:0016192">
    <property type="term" value="P:vesicle-mediated transport"/>
    <property type="evidence" value="ECO:0007669"/>
    <property type="project" value="UniProtKB-ARBA"/>
</dbReference>
<keyword evidence="4" id="KW-1133">Transmembrane helix</keyword>
<dbReference type="CDD" id="cd00112">
    <property type="entry name" value="LDLa"/>
    <property type="match status" value="2"/>
</dbReference>
<dbReference type="PANTHER" id="PTHR24270">
    <property type="entry name" value="LOW-DENSITY LIPOPROTEIN RECEPTOR-RELATED"/>
    <property type="match status" value="1"/>
</dbReference>
<evidence type="ECO:0000256" key="1">
    <source>
        <dbReference type="ARBA" id="ARBA00004167"/>
    </source>
</evidence>
<feature type="region of interest" description="Disordered" evidence="8">
    <location>
        <begin position="111"/>
        <end position="150"/>
    </location>
</feature>
<dbReference type="AlphaFoldDB" id="A0A7I5E9D7"/>
<accession>A0A7I5E9D7</accession>
<dbReference type="InterPro" id="IPR036055">
    <property type="entry name" value="LDL_receptor-like_sf"/>
</dbReference>
<dbReference type="SUPFAM" id="SSF57424">
    <property type="entry name" value="LDL receptor-like module"/>
    <property type="match status" value="2"/>
</dbReference>
<keyword evidence="6 7" id="KW-1015">Disulfide bond</keyword>
<evidence type="ECO:0000313" key="10">
    <source>
        <dbReference type="Proteomes" id="UP000025227"/>
    </source>
</evidence>
<dbReference type="OrthoDB" id="6514358at2759"/>
<keyword evidence="3" id="KW-0677">Repeat</keyword>
<dbReference type="GO" id="GO:0005886">
    <property type="term" value="C:plasma membrane"/>
    <property type="evidence" value="ECO:0007669"/>
    <property type="project" value="TreeGrafter"/>
</dbReference>
<evidence type="ECO:0000256" key="2">
    <source>
        <dbReference type="ARBA" id="ARBA00022692"/>
    </source>
</evidence>
<keyword evidence="9" id="KW-0732">Signal</keyword>
<comment type="caution">
    <text evidence="7">Lacks conserved residue(s) required for the propagation of feature annotation.</text>
</comment>
<dbReference type="PRINTS" id="PR00261">
    <property type="entry name" value="LDLRECEPTOR"/>
</dbReference>
<feature type="signal peptide" evidence="9">
    <location>
        <begin position="1"/>
        <end position="28"/>
    </location>
</feature>
<dbReference type="WBParaSite" id="HCON_00083680-00001">
    <property type="protein sequence ID" value="HCON_00083680-00001"/>
    <property type="gene ID" value="HCON_00083680"/>
</dbReference>
<feature type="disulfide bond" evidence="7">
    <location>
        <begin position="176"/>
        <end position="188"/>
    </location>
</feature>
<dbReference type="OMA" id="ARTPLCI"/>
<evidence type="ECO:0000256" key="5">
    <source>
        <dbReference type="ARBA" id="ARBA00023136"/>
    </source>
</evidence>
<proteinExistence type="predicted"/>
<keyword evidence="5" id="KW-0472">Membrane</keyword>